<dbReference type="InterPro" id="IPR012292">
    <property type="entry name" value="Globin/Proto"/>
</dbReference>
<keyword evidence="7" id="KW-1185">Reference proteome</keyword>
<dbReference type="InterPro" id="IPR001486">
    <property type="entry name" value="Hemoglobin_trunc"/>
</dbReference>
<dbReference type="InterPro" id="IPR009050">
    <property type="entry name" value="Globin-like_sf"/>
</dbReference>
<name>A0ABU1NEK3_9BURK</name>
<evidence type="ECO:0000256" key="4">
    <source>
        <dbReference type="ARBA" id="ARBA00023004"/>
    </source>
</evidence>
<dbReference type="CDD" id="cd08916">
    <property type="entry name" value="TrHb3_P"/>
    <property type="match status" value="1"/>
</dbReference>
<evidence type="ECO:0000256" key="2">
    <source>
        <dbReference type="ARBA" id="ARBA00022617"/>
    </source>
</evidence>
<sequence length="156" mass="17294">MFTEQKATGAPPARSLMPDPDLCTEEEVMRLVHSFYARVRNDPVLGPIFESHIADWDRHLAKMVDFWSSALRGTARYKGTPVPRHAALPGLTITLFHRWLALFRETTQALENAALQQRADDLAHRIAGSLWYGYQARHGGPAGAGGPPAHVDVART</sequence>
<evidence type="ECO:0000256" key="5">
    <source>
        <dbReference type="SAM" id="MobiDB-lite"/>
    </source>
</evidence>
<keyword evidence="1" id="KW-0813">Transport</keyword>
<proteinExistence type="predicted"/>
<keyword evidence="4" id="KW-0408">Iron</keyword>
<dbReference type="Pfam" id="PF01152">
    <property type="entry name" value="Bac_globin"/>
    <property type="match status" value="1"/>
</dbReference>
<keyword evidence="3" id="KW-0479">Metal-binding</keyword>
<dbReference type="Proteomes" id="UP001184230">
    <property type="component" value="Unassembled WGS sequence"/>
</dbReference>
<protein>
    <submittedName>
        <fullName evidence="6">Hemoglobin</fullName>
    </submittedName>
</protein>
<dbReference type="EMBL" id="JAVDRF010000004">
    <property type="protein sequence ID" value="MDR6536722.1"/>
    <property type="molecule type" value="Genomic_DNA"/>
</dbReference>
<dbReference type="SUPFAM" id="SSF46458">
    <property type="entry name" value="Globin-like"/>
    <property type="match status" value="1"/>
</dbReference>
<dbReference type="Gene3D" id="1.10.490.10">
    <property type="entry name" value="Globins"/>
    <property type="match status" value="1"/>
</dbReference>
<reference evidence="6 7" key="1">
    <citation type="submission" date="2023-07" db="EMBL/GenBank/DDBJ databases">
        <title>Sorghum-associated microbial communities from plants grown in Nebraska, USA.</title>
        <authorList>
            <person name="Schachtman D."/>
        </authorList>
    </citation>
    <scope>NUCLEOTIDE SEQUENCE [LARGE SCALE GENOMIC DNA]</scope>
    <source>
        <strain evidence="6 7">DS1781</strain>
    </source>
</reference>
<comment type="caution">
    <text evidence="6">The sequence shown here is derived from an EMBL/GenBank/DDBJ whole genome shotgun (WGS) entry which is preliminary data.</text>
</comment>
<evidence type="ECO:0000313" key="7">
    <source>
        <dbReference type="Proteomes" id="UP001184230"/>
    </source>
</evidence>
<evidence type="ECO:0000256" key="1">
    <source>
        <dbReference type="ARBA" id="ARBA00022448"/>
    </source>
</evidence>
<keyword evidence="2" id="KW-0349">Heme</keyword>
<evidence type="ECO:0000313" key="6">
    <source>
        <dbReference type="EMBL" id="MDR6536722.1"/>
    </source>
</evidence>
<evidence type="ECO:0000256" key="3">
    <source>
        <dbReference type="ARBA" id="ARBA00022723"/>
    </source>
</evidence>
<accession>A0ABU1NEK3</accession>
<feature type="region of interest" description="Disordered" evidence="5">
    <location>
        <begin position="1"/>
        <end position="20"/>
    </location>
</feature>
<gene>
    <name evidence="6" type="ORF">J2739_002495</name>
</gene>
<organism evidence="6 7">
    <name type="scientific">Variovorax soli</name>
    <dbReference type="NCBI Taxonomy" id="376815"/>
    <lineage>
        <taxon>Bacteria</taxon>
        <taxon>Pseudomonadati</taxon>
        <taxon>Pseudomonadota</taxon>
        <taxon>Betaproteobacteria</taxon>
        <taxon>Burkholderiales</taxon>
        <taxon>Comamonadaceae</taxon>
        <taxon>Variovorax</taxon>
    </lineage>
</organism>